<dbReference type="InterPro" id="IPR027795">
    <property type="entry name" value="CASTOR_ACT_dom"/>
</dbReference>
<dbReference type="PANTHER" id="PTHR31131">
    <property type="entry name" value="CHROMOSOME 1, WHOLE GENOME SHOTGUN SEQUENCE"/>
    <property type="match status" value="1"/>
</dbReference>
<reference evidence="4" key="1">
    <citation type="journal article" date="2020" name="Fungal Divers.">
        <title>Resolving the Mortierellaceae phylogeny through synthesis of multi-gene phylogenetics and phylogenomics.</title>
        <authorList>
            <person name="Vandepol N."/>
            <person name="Liber J."/>
            <person name="Desiro A."/>
            <person name="Na H."/>
            <person name="Kennedy M."/>
            <person name="Barry K."/>
            <person name="Grigoriev I.V."/>
            <person name="Miller A.N."/>
            <person name="O'Donnell K."/>
            <person name="Stajich J.E."/>
            <person name="Bonito G."/>
        </authorList>
    </citation>
    <scope>NUCLEOTIDE SEQUENCE</scope>
    <source>
        <strain evidence="4">BC1065</strain>
    </source>
</reference>
<evidence type="ECO:0000313" key="4">
    <source>
        <dbReference type="EMBL" id="KAG0252667.1"/>
    </source>
</evidence>
<dbReference type="InterPro" id="IPR045865">
    <property type="entry name" value="ACT-like_dom_sf"/>
</dbReference>
<evidence type="ECO:0000313" key="5">
    <source>
        <dbReference type="Proteomes" id="UP000807716"/>
    </source>
</evidence>
<proteinExistence type="predicted"/>
<feature type="compositionally biased region" description="Low complexity" evidence="1">
    <location>
        <begin position="219"/>
        <end position="230"/>
    </location>
</feature>
<sequence>MKLVLFPTGPQHFFSYTETDTEVSLIVDESHIGGFPENTLNVCDVVWRAVQIEPGESGLGTVEVVSQVSKPLAEINVSIMQISTYDADFTLMPECDLQRALESLSKVFTISNNPLEDLGIQPSDLKTWDQSYPQSPTGISSLQDALLHTANNSTVATATLAAKEDYRADSGVASVVHSGHGSNTTVFGNGSGSTGLDGPGAGADLDLSKLTLDPATQMSSPSSSPTSTVPPILPGPPDSSSLLLADAQAVSISSTQLPLRRRSSAMSSSPEVHHERLIRTKARHPFKVNYPYQLHITSMEQSLLDVLAIRLLESIFFDTRTDRFFSFTQTDTTLSMIMDDETLARFPDHTLNSHAGAWKLISIGDGPLGFDECGIVSEFTRPLSDAGIALFYLSTFSSDYLMVSDQEFNHAVSCLRETAESAAQEVDSLSGSPPPSHNIHDSIAFRLSQEGSRAGSLEDHMSTSYATTATTATLSTSVSSVASTHGHPSLASEGDHDDEDGDHVVFDVEITN</sequence>
<keyword evidence="5" id="KW-1185">Reference proteome</keyword>
<comment type="caution">
    <text evidence="4">The sequence shown here is derived from an EMBL/GenBank/DDBJ whole genome shotgun (WGS) entry which is preliminary data.</text>
</comment>
<dbReference type="SUPFAM" id="SSF55021">
    <property type="entry name" value="ACT-like"/>
    <property type="match status" value="2"/>
</dbReference>
<gene>
    <name evidence="4" type="primary">GATSL1</name>
    <name evidence="4" type="ORF">DFQ27_007924</name>
</gene>
<dbReference type="OrthoDB" id="58529at2759"/>
<evidence type="ECO:0000259" key="3">
    <source>
        <dbReference type="Pfam" id="PF21389"/>
    </source>
</evidence>
<feature type="region of interest" description="Disordered" evidence="1">
    <location>
        <begin position="477"/>
        <end position="501"/>
    </location>
</feature>
<dbReference type="GO" id="GO:0006520">
    <property type="term" value="P:amino acid metabolic process"/>
    <property type="evidence" value="ECO:0007669"/>
    <property type="project" value="UniProtKB-ARBA"/>
</dbReference>
<dbReference type="PANTHER" id="PTHR31131:SF6">
    <property type="entry name" value="CASTOR ACT DOMAIN-CONTAINING PROTEIN"/>
    <property type="match status" value="1"/>
</dbReference>
<evidence type="ECO:0000259" key="2">
    <source>
        <dbReference type="Pfam" id="PF13840"/>
    </source>
</evidence>
<organism evidence="4 5">
    <name type="scientific">Actinomortierella ambigua</name>
    <dbReference type="NCBI Taxonomy" id="1343610"/>
    <lineage>
        <taxon>Eukaryota</taxon>
        <taxon>Fungi</taxon>
        <taxon>Fungi incertae sedis</taxon>
        <taxon>Mucoromycota</taxon>
        <taxon>Mortierellomycotina</taxon>
        <taxon>Mortierellomycetes</taxon>
        <taxon>Mortierellales</taxon>
        <taxon>Mortierellaceae</taxon>
        <taxon>Actinomortierella</taxon>
    </lineage>
</organism>
<feature type="domain" description="CASTOR ACT" evidence="2">
    <location>
        <begin position="47"/>
        <end position="105"/>
    </location>
</feature>
<dbReference type="AlphaFoldDB" id="A0A9P6TZ18"/>
<evidence type="ECO:0000256" key="1">
    <source>
        <dbReference type="SAM" id="MobiDB-lite"/>
    </source>
</evidence>
<feature type="region of interest" description="Disordered" evidence="1">
    <location>
        <begin position="179"/>
        <end position="240"/>
    </location>
</feature>
<accession>A0A9P6TZ18</accession>
<feature type="region of interest" description="Disordered" evidence="1">
    <location>
        <begin position="255"/>
        <end position="274"/>
    </location>
</feature>
<feature type="compositionally biased region" description="Gly residues" evidence="1">
    <location>
        <begin position="189"/>
        <end position="201"/>
    </location>
</feature>
<protein>
    <submittedName>
        <fullName evidence="4">Cytosolic arginine sensor for mTORC1 subunit 2</fullName>
    </submittedName>
</protein>
<dbReference type="InterPro" id="IPR051719">
    <property type="entry name" value="CASTOR_mTORC1"/>
</dbReference>
<dbReference type="Pfam" id="PF13840">
    <property type="entry name" value="ACT_7"/>
    <property type="match status" value="2"/>
</dbReference>
<dbReference type="Gene3D" id="3.30.2130.10">
    <property type="entry name" value="VC0802-like"/>
    <property type="match status" value="2"/>
</dbReference>
<feature type="domain" description="Cytosolic arginine sensor for mTORC1 subunit 1/2 ACT-like" evidence="3">
    <location>
        <begin position="284"/>
        <end position="352"/>
    </location>
</feature>
<dbReference type="Pfam" id="PF21389">
    <property type="entry name" value="CASTOR1_ACT-like"/>
    <property type="match status" value="1"/>
</dbReference>
<dbReference type="EMBL" id="JAAAJB010000641">
    <property type="protein sequence ID" value="KAG0252667.1"/>
    <property type="molecule type" value="Genomic_DNA"/>
</dbReference>
<feature type="domain" description="CASTOR ACT" evidence="2">
    <location>
        <begin position="358"/>
        <end position="417"/>
    </location>
</feature>
<name>A0A9P6TZ18_9FUNG</name>
<dbReference type="Proteomes" id="UP000807716">
    <property type="component" value="Unassembled WGS sequence"/>
</dbReference>
<dbReference type="GO" id="GO:0046394">
    <property type="term" value="P:carboxylic acid biosynthetic process"/>
    <property type="evidence" value="ECO:0007669"/>
    <property type="project" value="UniProtKB-ARBA"/>
</dbReference>
<dbReference type="InterPro" id="IPR049479">
    <property type="entry name" value="CASTOR1_ACT-like"/>
</dbReference>